<dbReference type="PROSITE" id="PS51332">
    <property type="entry name" value="B12_BINDING"/>
    <property type="match status" value="1"/>
</dbReference>
<comment type="cofactor">
    <cofactor evidence="1">
        <name>[4Fe-4S] cluster</name>
        <dbReference type="ChEBI" id="CHEBI:49883"/>
    </cofactor>
</comment>
<keyword evidence="4" id="KW-0408">Iron</keyword>
<dbReference type="InterPro" id="IPR051198">
    <property type="entry name" value="BchE-like"/>
</dbReference>
<dbReference type="Pfam" id="PF02310">
    <property type="entry name" value="B12-binding"/>
    <property type="match status" value="1"/>
</dbReference>
<reference evidence="7 8" key="1">
    <citation type="journal article" date="2021" name="Int. J. Syst. Evol. Microbiol.">
        <title>Clostridium zeae sp. nov., isolated from corn silage.</title>
        <authorList>
            <person name="Kobayashi H."/>
            <person name="Tanizawa Y."/>
            <person name="Yagura M."/>
            <person name="Sakamoto M."/>
            <person name="Ohkuma M."/>
            <person name="Tohno M."/>
        </authorList>
    </citation>
    <scope>NUCLEOTIDE SEQUENCE [LARGE SCALE GENOMIC DNA]</scope>
    <source>
        <strain evidence="7 8">CSC2</strain>
    </source>
</reference>
<dbReference type="Proteomes" id="UP000663802">
    <property type="component" value="Unassembled WGS sequence"/>
</dbReference>
<dbReference type="InterPro" id="IPR006158">
    <property type="entry name" value="Cobalamin-bd"/>
</dbReference>
<protein>
    <recommendedName>
        <fullName evidence="6">B12-binding domain-containing protein</fullName>
    </recommendedName>
</protein>
<dbReference type="SUPFAM" id="SSF102114">
    <property type="entry name" value="Radical SAM enzymes"/>
    <property type="match status" value="1"/>
</dbReference>
<keyword evidence="5" id="KW-0411">Iron-sulfur</keyword>
<keyword evidence="2" id="KW-0949">S-adenosyl-L-methionine</keyword>
<dbReference type="Gene3D" id="3.40.50.280">
    <property type="entry name" value="Cobalamin-binding domain"/>
    <property type="match status" value="1"/>
</dbReference>
<dbReference type="Pfam" id="PF04055">
    <property type="entry name" value="Radical_SAM"/>
    <property type="match status" value="1"/>
</dbReference>
<name>A0ABQ1E7W1_9CLOT</name>
<dbReference type="InterPro" id="IPR006638">
    <property type="entry name" value="Elp3/MiaA/NifB-like_rSAM"/>
</dbReference>
<evidence type="ECO:0000313" key="8">
    <source>
        <dbReference type="Proteomes" id="UP000663802"/>
    </source>
</evidence>
<gene>
    <name evidence="7" type="ORF">CSC2_13850</name>
</gene>
<dbReference type="PANTHER" id="PTHR43409">
    <property type="entry name" value="ANAEROBIC MAGNESIUM-PROTOPORPHYRIN IX MONOMETHYL ESTER CYCLASE-RELATED"/>
    <property type="match status" value="1"/>
</dbReference>
<dbReference type="Gene3D" id="3.80.30.20">
    <property type="entry name" value="tm_1862 like domain"/>
    <property type="match status" value="1"/>
</dbReference>
<dbReference type="InterPro" id="IPR007197">
    <property type="entry name" value="rSAM"/>
</dbReference>
<feature type="domain" description="B12-binding" evidence="6">
    <location>
        <begin position="2"/>
        <end position="139"/>
    </location>
</feature>
<keyword evidence="3" id="KW-0479">Metal-binding</keyword>
<dbReference type="SMART" id="SM00729">
    <property type="entry name" value="Elp3"/>
    <property type="match status" value="1"/>
</dbReference>
<evidence type="ECO:0000256" key="3">
    <source>
        <dbReference type="ARBA" id="ARBA00022723"/>
    </source>
</evidence>
<evidence type="ECO:0000256" key="1">
    <source>
        <dbReference type="ARBA" id="ARBA00001966"/>
    </source>
</evidence>
<dbReference type="InterPro" id="IPR036724">
    <property type="entry name" value="Cobalamin-bd_sf"/>
</dbReference>
<organism evidence="7 8">
    <name type="scientific">Clostridium zeae</name>
    <dbReference type="NCBI Taxonomy" id="2759022"/>
    <lineage>
        <taxon>Bacteria</taxon>
        <taxon>Bacillati</taxon>
        <taxon>Bacillota</taxon>
        <taxon>Clostridia</taxon>
        <taxon>Eubacteriales</taxon>
        <taxon>Clostridiaceae</taxon>
        <taxon>Clostridium</taxon>
    </lineage>
</organism>
<sequence length="532" mass="61516">MKLLLVNSIVKKDYCEPVGILFLAAYLRDRGFNVRVYDPQIYGDEDYKGLAKECSEEEYEFVGISVLSSTDISLKLIKEMSDVIRKQLPNTIIGCGGGGASLRYNDLLDLDNIDLVMVGEGELTIVDVAYAINRGYKFEAIPGVVTKSCRTYKKRELIQNLDAIPFMARDTLEERIKELNSDKVRHFEVSIVCGRGCLGGCTFCTNISVAKLCKGDRYRKRSIESLAKEMEMLNSKYGVTRFSFWDDSFIPKGEEGYEKADNILRVFNKLSFKPAFGIQMRIDAIDEQTIDKLQKAGMQNIYIGVENINEEELRVLGKNVSSEEIKNALDILYKYGYSYNSEDPYHIRIGYIAFTPFTSVKKICQNIEFVNEYKIPVDVLNRKLMALYDTPVRKYLDSKGLLVGDFEWKFIDADVEVLYKIVDKITKSYSFWYDSVRYISKIAKHNGIELKWNEINKIEEELTTITRNELNILSSKLLCDKRVFNMLDDIINDAIRKIEQVSIKYSVKQMYDSFIENYEKEVNEYEKIHMYF</sequence>
<dbReference type="InterPro" id="IPR023404">
    <property type="entry name" value="rSAM_horseshoe"/>
</dbReference>
<dbReference type="PANTHER" id="PTHR43409:SF7">
    <property type="entry name" value="BLL1977 PROTEIN"/>
    <property type="match status" value="1"/>
</dbReference>
<comment type="caution">
    <text evidence="7">The sequence shown here is derived from an EMBL/GenBank/DDBJ whole genome shotgun (WGS) entry which is preliminary data.</text>
</comment>
<dbReference type="SUPFAM" id="SSF52242">
    <property type="entry name" value="Cobalamin (vitamin B12)-binding domain"/>
    <property type="match status" value="1"/>
</dbReference>
<proteinExistence type="predicted"/>
<evidence type="ECO:0000256" key="2">
    <source>
        <dbReference type="ARBA" id="ARBA00022691"/>
    </source>
</evidence>
<evidence type="ECO:0000256" key="5">
    <source>
        <dbReference type="ARBA" id="ARBA00023014"/>
    </source>
</evidence>
<dbReference type="RefSeq" id="WP_206868923.1">
    <property type="nucleotide sequence ID" value="NZ_BMBA01000001.1"/>
</dbReference>
<dbReference type="SFLD" id="SFLDG01082">
    <property type="entry name" value="B12-binding_domain_containing"/>
    <property type="match status" value="1"/>
</dbReference>
<dbReference type="SFLD" id="SFLDS00029">
    <property type="entry name" value="Radical_SAM"/>
    <property type="match status" value="1"/>
</dbReference>
<accession>A0ABQ1E7W1</accession>
<dbReference type="EMBL" id="BMBA01000001">
    <property type="protein sequence ID" value="GFZ30859.1"/>
    <property type="molecule type" value="Genomic_DNA"/>
</dbReference>
<dbReference type="InterPro" id="IPR058240">
    <property type="entry name" value="rSAM_sf"/>
</dbReference>
<evidence type="ECO:0000313" key="7">
    <source>
        <dbReference type="EMBL" id="GFZ30859.1"/>
    </source>
</evidence>
<keyword evidence="8" id="KW-1185">Reference proteome</keyword>
<evidence type="ECO:0000259" key="6">
    <source>
        <dbReference type="PROSITE" id="PS51332"/>
    </source>
</evidence>
<evidence type="ECO:0000256" key="4">
    <source>
        <dbReference type="ARBA" id="ARBA00023004"/>
    </source>
</evidence>